<dbReference type="Pfam" id="PF01370">
    <property type="entry name" value="Epimerase"/>
    <property type="match status" value="1"/>
</dbReference>
<feature type="domain" description="NAD-dependent epimerase/dehydratase" evidence="2">
    <location>
        <begin position="3"/>
        <end position="217"/>
    </location>
</feature>
<dbReference type="InterPro" id="IPR036291">
    <property type="entry name" value="NAD(P)-bd_dom_sf"/>
</dbReference>
<dbReference type="CDD" id="cd05242">
    <property type="entry name" value="SDR_a8"/>
    <property type="match status" value="1"/>
</dbReference>
<dbReference type="InterPro" id="IPR001509">
    <property type="entry name" value="Epimerase_deHydtase"/>
</dbReference>
<evidence type="ECO:0000313" key="4">
    <source>
        <dbReference type="EMBL" id="GEN83206.1"/>
    </source>
</evidence>
<sequence length="299" mass="32928">MKIIVAGGTGFIGNKLIDVLLQNGHEVVVLTRKARPSSGKLSYVVWLKEDAVPESEIKSADAVINLAGVSINEGRWTPNHQKQIYNSRMVATDELLRIISELSQKPSVFINASAIGIYPVSLDEIYTEDSKCEPDDFLGKTVQDWENKAKQASIYGARTVFMRFGVVLGNDGGALPLMALPYKFFAGGTVGSGEQWVSWVHVNDVVRAISFVVENERLQGPVNVTAPSPLRMKEFGKVIGNVLKRPHWIPAPAFAMKLALGQKSKLVLEGQKVLPEVLLENGFEFEFPVLEIALQDLLR</sequence>
<dbReference type="AlphaFoldDB" id="A0A511Z6X9"/>
<comment type="caution">
    <text evidence="4">The sequence shown here is derived from an EMBL/GenBank/DDBJ whole genome shotgun (WGS) entry which is preliminary data.</text>
</comment>
<name>A0A511Z6X9_9BACL</name>
<dbReference type="EMBL" id="BJYL01000020">
    <property type="protein sequence ID" value="GEN83206.1"/>
    <property type="molecule type" value="Genomic_DNA"/>
</dbReference>
<dbReference type="OrthoDB" id="9801773at2"/>
<dbReference type="InterPro" id="IPR010099">
    <property type="entry name" value="SDR39U1"/>
</dbReference>
<feature type="domain" description="DUF1731" evidence="3">
    <location>
        <begin position="251"/>
        <end position="297"/>
    </location>
</feature>
<dbReference type="SUPFAM" id="SSF51735">
    <property type="entry name" value="NAD(P)-binding Rossmann-fold domains"/>
    <property type="match status" value="1"/>
</dbReference>
<protein>
    <submittedName>
        <fullName evidence="4">Epimerase</fullName>
    </submittedName>
</protein>
<keyword evidence="5" id="KW-1185">Reference proteome</keyword>
<organism evidence="4 5">
    <name type="scientific">Sporosarcina luteola</name>
    <dbReference type="NCBI Taxonomy" id="582850"/>
    <lineage>
        <taxon>Bacteria</taxon>
        <taxon>Bacillati</taxon>
        <taxon>Bacillota</taxon>
        <taxon>Bacilli</taxon>
        <taxon>Bacillales</taxon>
        <taxon>Caryophanaceae</taxon>
        <taxon>Sporosarcina</taxon>
    </lineage>
</organism>
<dbReference type="Proteomes" id="UP000321901">
    <property type="component" value="Unassembled WGS sequence"/>
</dbReference>
<dbReference type="InterPro" id="IPR013549">
    <property type="entry name" value="DUF1731"/>
</dbReference>
<comment type="similarity">
    <text evidence="1">Belongs to the NAD(P)-dependent epimerase/dehydratase family. SDR39U1 subfamily.</text>
</comment>
<gene>
    <name evidence="4" type="ORF">SLU01_15180</name>
</gene>
<accession>A0A511Z6X9</accession>
<evidence type="ECO:0000256" key="1">
    <source>
        <dbReference type="ARBA" id="ARBA00009353"/>
    </source>
</evidence>
<dbReference type="RefSeq" id="WP_147056919.1">
    <property type="nucleotide sequence ID" value="NZ_BJYL01000020.1"/>
</dbReference>
<dbReference type="PANTHER" id="PTHR11092:SF0">
    <property type="entry name" value="EPIMERASE FAMILY PROTEIN SDR39U1"/>
    <property type="match status" value="1"/>
</dbReference>
<dbReference type="Pfam" id="PF08338">
    <property type="entry name" value="DUF1731"/>
    <property type="match status" value="1"/>
</dbReference>
<proteinExistence type="inferred from homology"/>
<evidence type="ECO:0000259" key="2">
    <source>
        <dbReference type="Pfam" id="PF01370"/>
    </source>
</evidence>
<reference evidence="4 5" key="1">
    <citation type="submission" date="2019-07" db="EMBL/GenBank/DDBJ databases">
        <title>Whole genome shotgun sequence of Sporosarcina luteola NBRC 105378.</title>
        <authorList>
            <person name="Hosoyama A."/>
            <person name="Uohara A."/>
            <person name="Ohji S."/>
            <person name="Ichikawa N."/>
        </authorList>
    </citation>
    <scope>NUCLEOTIDE SEQUENCE [LARGE SCALE GENOMIC DNA]</scope>
    <source>
        <strain evidence="4 5">NBRC 105378</strain>
    </source>
</reference>
<evidence type="ECO:0000259" key="3">
    <source>
        <dbReference type="Pfam" id="PF08338"/>
    </source>
</evidence>
<dbReference type="Gene3D" id="3.40.50.720">
    <property type="entry name" value="NAD(P)-binding Rossmann-like Domain"/>
    <property type="match status" value="1"/>
</dbReference>
<evidence type="ECO:0000313" key="5">
    <source>
        <dbReference type="Proteomes" id="UP000321901"/>
    </source>
</evidence>
<dbReference type="PANTHER" id="PTHR11092">
    <property type="entry name" value="SUGAR NUCLEOTIDE EPIMERASE RELATED"/>
    <property type="match status" value="1"/>
</dbReference>
<dbReference type="NCBIfam" id="TIGR01777">
    <property type="entry name" value="yfcH"/>
    <property type="match status" value="1"/>
</dbReference>